<dbReference type="EMBL" id="JBHSON010000055">
    <property type="protein sequence ID" value="MFC5750536.1"/>
    <property type="molecule type" value="Genomic_DNA"/>
</dbReference>
<protein>
    <submittedName>
        <fullName evidence="1">Uncharacterized protein</fullName>
    </submittedName>
</protein>
<organism evidence="1 2">
    <name type="scientific">Actinomadura rugatobispora</name>
    <dbReference type="NCBI Taxonomy" id="1994"/>
    <lineage>
        <taxon>Bacteria</taxon>
        <taxon>Bacillati</taxon>
        <taxon>Actinomycetota</taxon>
        <taxon>Actinomycetes</taxon>
        <taxon>Streptosporangiales</taxon>
        <taxon>Thermomonosporaceae</taxon>
        <taxon>Actinomadura</taxon>
    </lineage>
</organism>
<sequence length="201" mass="22098">MVLAALAPTRTAPGAPSARWAARPAVALLGALQEAGVRTGDRSAADPGARPPRGALRPWGERGIWSEAVRLLVALLDAGAEDEARTLADRIVDQILVLDHDDLLNRHQEGRHRAVSLLADGYAHRADLTLLSNRCVETLREVGADQAADVLLQRYWNTGRFSVRTPLRDHYSPLRVDAGQWRYGRDATGAPSPPWHWHQLH</sequence>
<proteinExistence type="predicted"/>
<comment type="caution">
    <text evidence="1">The sequence shown here is derived from an EMBL/GenBank/DDBJ whole genome shotgun (WGS) entry which is preliminary data.</text>
</comment>
<reference evidence="2" key="1">
    <citation type="journal article" date="2019" name="Int. J. Syst. Evol. Microbiol.">
        <title>The Global Catalogue of Microorganisms (GCM) 10K type strain sequencing project: providing services to taxonomists for standard genome sequencing and annotation.</title>
        <authorList>
            <consortium name="The Broad Institute Genomics Platform"/>
            <consortium name="The Broad Institute Genome Sequencing Center for Infectious Disease"/>
            <person name="Wu L."/>
            <person name="Ma J."/>
        </authorList>
    </citation>
    <scope>NUCLEOTIDE SEQUENCE [LARGE SCALE GENOMIC DNA]</scope>
    <source>
        <strain evidence="2">KCTC 42087</strain>
    </source>
</reference>
<evidence type="ECO:0000313" key="1">
    <source>
        <dbReference type="EMBL" id="MFC5750536.1"/>
    </source>
</evidence>
<gene>
    <name evidence="1" type="ORF">ACFPZN_33345</name>
</gene>
<accession>A0ABW1A5W7</accession>
<keyword evidence="2" id="KW-1185">Reference proteome</keyword>
<dbReference type="RefSeq" id="WP_378286284.1">
    <property type="nucleotide sequence ID" value="NZ_JBHSON010000055.1"/>
</dbReference>
<evidence type="ECO:0000313" key="2">
    <source>
        <dbReference type="Proteomes" id="UP001596074"/>
    </source>
</evidence>
<name>A0ABW1A5W7_9ACTN</name>
<dbReference type="Proteomes" id="UP001596074">
    <property type="component" value="Unassembled WGS sequence"/>
</dbReference>